<evidence type="ECO:0000256" key="3">
    <source>
        <dbReference type="ARBA" id="ARBA00022722"/>
    </source>
</evidence>
<dbReference type="GO" id="GO:0048476">
    <property type="term" value="C:Holliday junction resolvase complex"/>
    <property type="evidence" value="ECO:0007669"/>
    <property type="project" value="UniProtKB-UniRule"/>
</dbReference>
<comment type="caution">
    <text evidence="15">The sequence shown here is derived from an EMBL/GenBank/DDBJ whole genome shotgun (WGS) entry which is preliminary data.</text>
</comment>
<organism evidence="15 16">
    <name type="scientific">Candidatus Dojkabacteria bacterium</name>
    <dbReference type="NCBI Taxonomy" id="2099670"/>
    <lineage>
        <taxon>Bacteria</taxon>
        <taxon>Candidatus Dojkabacteria</taxon>
    </lineage>
</organism>
<evidence type="ECO:0000256" key="5">
    <source>
        <dbReference type="ARBA" id="ARBA00022759"/>
    </source>
</evidence>
<dbReference type="GO" id="GO:0006281">
    <property type="term" value="P:DNA repair"/>
    <property type="evidence" value="ECO:0007669"/>
    <property type="project" value="UniProtKB-UniRule"/>
</dbReference>
<reference evidence="15" key="2">
    <citation type="journal article" date="2021" name="Microbiome">
        <title>Successional dynamics and alternative stable states in a saline activated sludge microbial community over 9 years.</title>
        <authorList>
            <person name="Wang Y."/>
            <person name="Ye J."/>
            <person name="Ju F."/>
            <person name="Liu L."/>
            <person name="Boyd J.A."/>
            <person name="Deng Y."/>
            <person name="Parks D.H."/>
            <person name="Jiang X."/>
            <person name="Yin X."/>
            <person name="Woodcroft B.J."/>
            <person name="Tyson G.W."/>
            <person name="Hugenholtz P."/>
            <person name="Polz M.F."/>
            <person name="Zhang T."/>
        </authorList>
    </citation>
    <scope>NUCLEOTIDE SEQUENCE</scope>
    <source>
        <strain evidence="15">HKST-UBA13</strain>
    </source>
</reference>
<dbReference type="FunFam" id="3.30.420.10:FF:000002">
    <property type="entry name" value="Crossover junction endodeoxyribonuclease RuvC"/>
    <property type="match status" value="1"/>
</dbReference>
<keyword evidence="9 13" id="KW-0238">DNA-binding</keyword>
<dbReference type="CDD" id="cd16962">
    <property type="entry name" value="RuvC"/>
    <property type="match status" value="1"/>
</dbReference>
<dbReference type="InterPro" id="IPR036397">
    <property type="entry name" value="RNaseH_sf"/>
</dbReference>
<dbReference type="HAMAP" id="MF_00034">
    <property type="entry name" value="RuvC"/>
    <property type="match status" value="1"/>
</dbReference>
<dbReference type="PANTHER" id="PTHR30194">
    <property type="entry name" value="CROSSOVER JUNCTION ENDODEOXYRIBONUCLEASE RUVC"/>
    <property type="match status" value="1"/>
</dbReference>
<dbReference type="GO" id="GO:0006310">
    <property type="term" value="P:DNA recombination"/>
    <property type="evidence" value="ECO:0007669"/>
    <property type="project" value="UniProtKB-UniRule"/>
</dbReference>
<dbReference type="AlphaFoldDB" id="A0A955RGI7"/>
<comment type="cofactor">
    <cofactor evidence="13">
        <name>Mg(2+)</name>
        <dbReference type="ChEBI" id="CHEBI:18420"/>
    </cofactor>
    <text evidence="13">Binds 2 Mg(2+) ion per subunit.</text>
</comment>
<keyword evidence="7 13" id="KW-0378">Hydrolase</keyword>
<comment type="catalytic activity">
    <reaction evidence="12 13">
        <text>Endonucleolytic cleavage at a junction such as a reciprocal single-stranded crossover between two homologous DNA duplexes (Holliday junction).</text>
        <dbReference type="EC" id="3.1.21.10"/>
    </reaction>
</comment>
<feature type="binding site" evidence="13">
    <location>
        <position position="11"/>
    </location>
    <ligand>
        <name>Mg(2+)</name>
        <dbReference type="ChEBI" id="CHEBI:18420"/>
        <label>1</label>
    </ligand>
</feature>
<evidence type="ECO:0000256" key="1">
    <source>
        <dbReference type="ARBA" id="ARBA00009518"/>
    </source>
</evidence>
<dbReference type="InterPro" id="IPR012337">
    <property type="entry name" value="RNaseH-like_sf"/>
</dbReference>
<evidence type="ECO:0000256" key="11">
    <source>
        <dbReference type="ARBA" id="ARBA00023204"/>
    </source>
</evidence>
<keyword evidence="4 13" id="KW-0479">Metal-binding</keyword>
<name>A0A955RGI7_9BACT</name>
<keyword evidence="10 13" id="KW-0233">DNA recombination</keyword>
<dbReference type="PANTHER" id="PTHR30194:SF3">
    <property type="entry name" value="CROSSOVER JUNCTION ENDODEOXYRIBONUCLEASE RUVC"/>
    <property type="match status" value="1"/>
</dbReference>
<evidence type="ECO:0000313" key="16">
    <source>
        <dbReference type="Proteomes" id="UP000775877"/>
    </source>
</evidence>
<accession>A0A955RGI7</accession>
<evidence type="ECO:0000256" key="7">
    <source>
        <dbReference type="ARBA" id="ARBA00022801"/>
    </source>
</evidence>
<evidence type="ECO:0000256" key="8">
    <source>
        <dbReference type="ARBA" id="ARBA00022842"/>
    </source>
</evidence>
<evidence type="ECO:0000256" key="13">
    <source>
        <dbReference type="HAMAP-Rule" id="MF_00034"/>
    </source>
</evidence>
<dbReference type="InterPro" id="IPR020563">
    <property type="entry name" value="X-over_junc_endoDNase_Mg_BS"/>
</dbReference>
<dbReference type="InterPro" id="IPR002176">
    <property type="entry name" value="X-over_junc_endoDNase_RuvC"/>
</dbReference>
<evidence type="ECO:0000256" key="2">
    <source>
        <dbReference type="ARBA" id="ARBA00022490"/>
    </source>
</evidence>
<gene>
    <name evidence="13 15" type="primary">ruvC</name>
    <name evidence="15" type="ORF">KC678_04305</name>
</gene>
<protein>
    <recommendedName>
        <fullName evidence="13 14">Crossover junction endodeoxyribonuclease RuvC</fullName>
        <ecNumber evidence="13 14">3.1.21.10</ecNumber>
    </recommendedName>
    <alternativeName>
        <fullName evidence="13">Holliday junction nuclease RuvC</fullName>
    </alternativeName>
    <alternativeName>
        <fullName evidence="13">Holliday junction resolvase RuvC</fullName>
    </alternativeName>
</protein>
<proteinExistence type="inferred from homology"/>
<dbReference type="Gene3D" id="3.30.420.10">
    <property type="entry name" value="Ribonuclease H-like superfamily/Ribonuclease H"/>
    <property type="match status" value="1"/>
</dbReference>
<evidence type="ECO:0000256" key="6">
    <source>
        <dbReference type="ARBA" id="ARBA00022763"/>
    </source>
</evidence>
<dbReference type="GO" id="GO:0005737">
    <property type="term" value="C:cytoplasm"/>
    <property type="evidence" value="ECO:0007669"/>
    <property type="project" value="UniProtKB-SubCell"/>
</dbReference>
<dbReference type="GO" id="GO:0008821">
    <property type="term" value="F:crossover junction DNA endonuclease activity"/>
    <property type="evidence" value="ECO:0007669"/>
    <property type="project" value="UniProtKB-UniRule"/>
</dbReference>
<comment type="subunit">
    <text evidence="13">Homodimer which binds Holliday junction (HJ) DNA. The HJ becomes 2-fold symmetrical on binding to RuvC with unstacked arms; it has a different conformation from HJ DNA in complex with RuvA. In the full resolvosome a probable DNA-RuvA(4)-RuvB(12)-RuvC(2) complex forms which resolves the HJ.</text>
</comment>
<dbReference type="Pfam" id="PF02075">
    <property type="entry name" value="RuvC"/>
    <property type="match status" value="1"/>
</dbReference>
<comment type="function">
    <text evidence="13">The RuvA-RuvB-RuvC complex processes Holliday junction (HJ) DNA during genetic recombination and DNA repair. Endonuclease that resolves HJ intermediates. Cleaves cruciform DNA by making single-stranded nicks across the HJ at symmetrical positions within the homologous arms, yielding a 5'-phosphate and a 3'-hydroxyl group; requires a central core of homology in the junction. The consensus cleavage sequence is 5'-(A/T)TT(C/G)-3'. Cleavage occurs on the 3'-side of the TT dinucleotide at the point of strand exchange. HJ branch migration catalyzed by RuvA-RuvB allows RuvC to scan DNA until it finds its consensus sequence, where it cleaves and resolves the cruciform DNA.</text>
</comment>
<dbReference type="NCBIfam" id="TIGR00228">
    <property type="entry name" value="ruvC"/>
    <property type="match status" value="1"/>
</dbReference>
<dbReference type="NCBIfam" id="NF000711">
    <property type="entry name" value="PRK00039.2-1"/>
    <property type="match status" value="1"/>
</dbReference>
<evidence type="ECO:0000256" key="9">
    <source>
        <dbReference type="ARBA" id="ARBA00023125"/>
    </source>
</evidence>
<keyword evidence="5 13" id="KW-0255">Endonuclease</keyword>
<evidence type="ECO:0000313" key="15">
    <source>
        <dbReference type="EMBL" id="MCA9381461.1"/>
    </source>
</evidence>
<keyword evidence="11 13" id="KW-0234">DNA repair</keyword>
<dbReference type="SUPFAM" id="SSF53098">
    <property type="entry name" value="Ribonuclease H-like"/>
    <property type="match status" value="1"/>
</dbReference>
<dbReference type="GO" id="GO:0000287">
    <property type="term" value="F:magnesium ion binding"/>
    <property type="evidence" value="ECO:0007669"/>
    <property type="project" value="UniProtKB-UniRule"/>
</dbReference>
<feature type="active site" evidence="13">
    <location>
        <position position="74"/>
    </location>
</feature>
<keyword evidence="3 13" id="KW-0540">Nuclease</keyword>
<keyword evidence="2 13" id="KW-0963">Cytoplasm</keyword>
<feature type="active site" evidence="13">
    <location>
        <position position="11"/>
    </location>
</feature>
<comment type="subcellular location">
    <subcellularLocation>
        <location evidence="13">Cytoplasm</location>
    </subcellularLocation>
</comment>
<evidence type="ECO:0000256" key="14">
    <source>
        <dbReference type="NCBIfam" id="TIGR00228"/>
    </source>
</evidence>
<feature type="binding site" evidence="13">
    <location>
        <position position="147"/>
    </location>
    <ligand>
        <name>Mg(2+)</name>
        <dbReference type="ChEBI" id="CHEBI:18420"/>
        <label>1</label>
    </ligand>
</feature>
<keyword evidence="6 13" id="KW-0227">DNA damage</keyword>
<keyword evidence="8 13" id="KW-0460">Magnesium</keyword>
<evidence type="ECO:0000256" key="4">
    <source>
        <dbReference type="ARBA" id="ARBA00022723"/>
    </source>
</evidence>
<dbReference type="PRINTS" id="PR00696">
    <property type="entry name" value="RSOLVASERUVC"/>
</dbReference>
<feature type="binding site" evidence="13">
    <location>
        <position position="74"/>
    </location>
    <ligand>
        <name>Mg(2+)</name>
        <dbReference type="ChEBI" id="CHEBI:18420"/>
        <label>2</label>
    </ligand>
</feature>
<dbReference type="EMBL" id="JAGQLJ010000108">
    <property type="protein sequence ID" value="MCA9381461.1"/>
    <property type="molecule type" value="Genomic_DNA"/>
</dbReference>
<sequence length="162" mass="17800">MSLPTRVMGIDTGIAIVGWSVIEKNPKFANKPKLIGYGAITTDSKQPTNERLAVIYKELTEKIEEYNPHVVAVESLFYFKNQKTVIGVSQARGVILLASEHSGRPTFDYTPLQVKTAVTGYGRADKQQVQKMVKLIYGLAEVPKPDDVADAIAVATCHINSH</sequence>
<evidence type="ECO:0000256" key="12">
    <source>
        <dbReference type="ARBA" id="ARBA00029354"/>
    </source>
</evidence>
<feature type="active site" evidence="13">
    <location>
        <position position="147"/>
    </location>
</feature>
<dbReference type="GO" id="GO:0003677">
    <property type="term" value="F:DNA binding"/>
    <property type="evidence" value="ECO:0007669"/>
    <property type="project" value="UniProtKB-KW"/>
</dbReference>
<dbReference type="PROSITE" id="PS01321">
    <property type="entry name" value="RUVC"/>
    <property type="match status" value="1"/>
</dbReference>
<dbReference type="Proteomes" id="UP000775877">
    <property type="component" value="Unassembled WGS sequence"/>
</dbReference>
<evidence type="ECO:0000256" key="10">
    <source>
        <dbReference type="ARBA" id="ARBA00023172"/>
    </source>
</evidence>
<dbReference type="EC" id="3.1.21.10" evidence="13 14"/>
<reference evidence="15" key="1">
    <citation type="submission" date="2020-04" db="EMBL/GenBank/DDBJ databases">
        <authorList>
            <person name="Zhang T."/>
        </authorList>
    </citation>
    <scope>NUCLEOTIDE SEQUENCE</scope>
    <source>
        <strain evidence="15">HKST-UBA13</strain>
    </source>
</reference>
<comment type="similarity">
    <text evidence="1 13">Belongs to the RuvC family.</text>
</comment>